<organism evidence="1 2">
    <name type="scientific">Chelatococcus reniformis</name>
    <dbReference type="NCBI Taxonomy" id="1494448"/>
    <lineage>
        <taxon>Bacteria</taxon>
        <taxon>Pseudomonadati</taxon>
        <taxon>Pseudomonadota</taxon>
        <taxon>Alphaproteobacteria</taxon>
        <taxon>Hyphomicrobiales</taxon>
        <taxon>Chelatococcaceae</taxon>
        <taxon>Chelatococcus</taxon>
    </lineage>
</organism>
<dbReference type="PANTHER" id="PTHR12993:SF29">
    <property type="entry name" value="BLR3841 PROTEIN"/>
    <property type="match status" value="1"/>
</dbReference>
<comment type="caution">
    <text evidence="1">The sequence shown here is derived from an EMBL/GenBank/DDBJ whole genome shotgun (WGS) entry which is preliminary data.</text>
</comment>
<dbReference type="InterPro" id="IPR003737">
    <property type="entry name" value="GlcNAc_PI_deacetylase-related"/>
</dbReference>
<dbReference type="Gene3D" id="3.40.50.10320">
    <property type="entry name" value="LmbE-like"/>
    <property type="match status" value="1"/>
</dbReference>
<dbReference type="EMBL" id="BMGG01000004">
    <property type="protein sequence ID" value="GGC66640.1"/>
    <property type="molecule type" value="Genomic_DNA"/>
</dbReference>
<dbReference type="InterPro" id="IPR024078">
    <property type="entry name" value="LmbE-like_dom_sf"/>
</dbReference>
<evidence type="ECO:0000313" key="1">
    <source>
        <dbReference type="EMBL" id="GGC66640.1"/>
    </source>
</evidence>
<sequence length="244" mass="26202">MKLGTFLRQVTELPVRGLDAFGSGGLVVVAPHPDDESIGCGGTLARCTAEGRPVAIIVVSDGSASHPASRSHPRTRLRRLRETETLAAVEQLGVPPRAVHFLALPDQFVPSAGPEASRAGRAVADIADGIGASAICAAWHHDPHRDHQASFAIVELAMRMRPGRLLAYPVWGWTLPRSTELDKGPLAGFRIDIGPYQAAKHAAIAAHHSQHGRIIVDDPDAFRLEADLLVHVERPHEVFLEISA</sequence>
<dbReference type="Pfam" id="PF02585">
    <property type="entry name" value="PIG-L"/>
    <property type="match status" value="1"/>
</dbReference>
<evidence type="ECO:0008006" key="3">
    <source>
        <dbReference type="Google" id="ProtNLM"/>
    </source>
</evidence>
<name>A0A916UBN1_9HYPH</name>
<gene>
    <name evidence="1" type="ORF">GCM10010994_26530</name>
</gene>
<protein>
    <recommendedName>
        <fullName evidence="3">PIG-L family deacetylase</fullName>
    </recommendedName>
</protein>
<keyword evidence="2" id="KW-1185">Reference proteome</keyword>
<reference evidence="1" key="2">
    <citation type="submission" date="2020-09" db="EMBL/GenBank/DDBJ databases">
        <authorList>
            <person name="Sun Q."/>
            <person name="Zhou Y."/>
        </authorList>
    </citation>
    <scope>NUCLEOTIDE SEQUENCE</scope>
    <source>
        <strain evidence="1">CGMCC 1.12919</strain>
    </source>
</reference>
<dbReference type="RefSeq" id="WP_188609633.1">
    <property type="nucleotide sequence ID" value="NZ_BMGG01000004.1"/>
</dbReference>
<reference evidence="1" key="1">
    <citation type="journal article" date="2014" name="Int. J. Syst. Evol. Microbiol.">
        <title>Complete genome sequence of Corynebacterium casei LMG S-19264T (=DSM 44701T), isolated from a smear-ripened cheese.</title>
        <authorList>
            <consortium name="US DOE Joint Genome Institute (JGI-PGF)"/>
            <person name="Walter F."/>
            <person name="Albersmeier A."/>
            <person name="Kalinowski J."/>
            <person name="Ruckert C."/>
        </authorList>
    </citation>
    <scope>NUCLEOTIDE SEQUENCE</scope>
    <source>
        <strain evidence="1">CGMCC 1.12919</strain>
    </source>
</reference>
<evidence type="ECO:0000313" key="2">
    <source>
        <dbReference type="Proteomes" id="UP000637002"/>
    </source>
</evidence>
<dbReference type="AlphaFoldDB" id="A0A916UBN1"/>
<dbReference type="PANTHER" id="PTHR12993">
    <property type="entry name" value="N-ACETYLGLUCOSAMINYL-PHOSPHATIDYLINOSITOL DE-N-ACETYLASE-RELATED"/>
    <property type="match status" value="1"/>
</dbReference>
<dbReference type="Proteomes" id="UP000637002">
    <property type="component" value="Unassembled WGS sequence"/>
</dbReference>
<accession>A0A916UBN1</accession>
<proteinExistence type="predicted"/>
<dbReference type="GO" id="GO:0016811">
    <property type="term" value="F:hydrolase activity, acting on carbon-nitrogen (but not peptide) bonds, in linear amides"/>
    <property type="evidence" value="ECO:0007669"/>
    <property type="project" value="TreeGrafter"/>
</dbReference>
<dbReference type="SUPFAM" id="SSF102588">
    <property type="entry name" value="LmbE-like"/>
    <property type="match status" value="1"/>
</dbReference>